<dbReference type="InterPro" id="IPR050835">
    <property type="entry name" value="ABC_transporter_sub-D"/>
</dbReference>
<keyword evidence="7 8" id="KW-0472">Membrane</keyword>
<dbReference type="SUPFAM" id="SSF90123">
    <property type="entry name" value="ABC transporter transmembrane region"/>
    <property type="match status" value="1"/>
</dbReference>
<reference evidence="11 12" key="1">
    <citation type="submission" date="2023-04" db="EMBL/GenBank/DDBJ databases">
        <title>Genome of Basidiobolus ranarum AG-B5.</title>
        <authorList>
            <person name="Stajich J.E."/>
            <person name="Carter-House D."/>
            <person name="Gryganskyi A."/>
        </authorList>
    </citation>
    <scope>NUCLEOTIDE SEQUENCE [LARGE SCALE GENOMIC DNA]</scope>
    <source>
        <strain evidence="11 12">AG-B5</strain>
    </source>
</reference>
<evidence type="ECO:0000313" key="11">
    <source>
        <dbReference type="EMBL" id="KAK9727339.1"/>
    </source>
</evidence>
<dbReference type="InterPro" id="IPR036640">
    <property type="entry name" value="ABC1_TM_sf"/>
</dbReference>
<dbReference type="Pfam" id="PF00005">
    <property type="entry name" value="ABC_tran"/>
    <property type="match status" value="1"/>
</dbReference>
<dbReference type="GO" id="GO:0005524">
    <property type="term" value="F:ATP binding"/>
    <property type="evidence" value="ECO:0007669"/>
    <property type="project" value="UniProtKB-KW"/>
</dbReference>
<dbReference type="EMBL" id="JASJQH010006923">
    <property type="protein sequence ID" value="KAK9727339.1"/>
    <property type="molecule type" value="Genomic_DNA"/>
</dbReference>
<accession>A0ABR2W8P9</accession>
<dbReference type="InterPro" id="IPR003593">
    <property type="entry name" value="AAA+_ATPase"/>
</dbReference>
<feature type="transmembrane region" description="Helical" evidence="8">
    <location>
        <begin position="7"/>
        <end position="27"/>
    </location>
</feature>
<dbReference type="Proteomes" id="UP001479436">
    <property type="component" value="Unassembled WGS sequence"/>
</dbReference>
<dbReference type="Pfam" id="PF06472">
    <property type="entry name" value="ABC_membrane_2"/>
    <property type="match status" value="1"/>
</dbReference>
<evidence type="ECO:0000313" key="12">
    <source>
        <dbReference type="Proteomes" id="UP001479436"/>
    </source>
</evidence>
<dbReference type="PROSITE" id="PS50893">
    <property type="entry name" value="ABC_TRANSPORTER_2"/>
    <property type="match status" value="1"/>
</dbReference>
<dbReference type="InterPro" id="IPR027417">
    <property type="entry name" value="P-loop_NTPase"/>
</dbReference>
<gene>
    <name evidence="11" type="primary">PXA2</name>
    <name evidence="11" type="ORF">K7432_001919</name>
</gene>
<sequence length="599" mass="68265">MHSGFLVFRTLLSVYIAALDGQIVSALVRGKAKEFVKGILWWMAAAIPATYTNSMLSYMQRKLAIQFRTRLTDFIHDKYLSDMTFYTIGNLDDRIKNADQCVTVDVMKFCNSLSELYSNMAKPLLDSVIYNYQLSRNVGGEGLFGLNLVVQFSAWVLRALTPPFGKMVADEQRLEGEFRFTHSRVIENAEEIALYGGHEVEKINLDRNYFSLIKHVNRIFRMRIFHGMLEDFIIKYFWGAMGLVLCAIPVFFDVGDNRGGKDFGSRAKGFITNRRLLLSSSDAFGRVMYSYKEITELAGYTARVTELLEVFEDVKNGRFQKTLVSSASDENSNVLASRGEVVESDIIEFKDVPIVSPNGDILVRDLSFNVKPGMHLLIVGPNGCGKSSMFRILGGLWPVYGGTVHKPSPKEVFYIPQRPYLSLGTLRDQIIYPHTVEEMKAKNVTDDDLQKILELVQIGNIVEREGGWEKEREWRDALSGGDKQRIAMARLFYHSPRYAILDECTSAVSMDIEKIMYTHATDLGISLLTVSHRPSLWKYHNYILQYDGQGGYVFTELDAEKRLALQEEKQVIEQKLVEIPKLQTRLAELKAIQMERDQE</sequence>
<dbReference type="PANTHER" id="PTHR11384">
    <property type="entry name" value="ATP-BINDING CASSETTE, SUB-FAMILY D MEMBER"/>
    <property type="match status" value="1"/>
</dbReference>
<organism evidence="11 12">
    <name type="scientific">Basidiobolus ranarum</name>
    <dbReference type="NCBI Taxonomy" id="34480"/>
    <lineage>
        <taxon>Eukaryota</taxon>
        <taxon>Fungi</taxon>
        <taxon>Fungi incertae sedis</taxon>
        <taxon>Zoopagomycota</taxon>
        <taxon>Entomophthoromycotina</taxon>
        <taxon>Basidiobolomycetes</taxon>
        <taxon>Basidiobolales</taxon>
        <taxon>Basidiobolaceae</taxon>
        <taxon>Basidiobolus</taxon>
    </lineage>
</organism>
<dbReference type="InterPro" id="IPR011527">
    <property type="entry name" value="ABC1_TM_dom"/>
</dbReference>
<keyword evidence="6 8" id="KW-1133">Transmembrane helix</keyword>
<evidence type="ECO:0000259" key="10">
    <source>
        <dbReference type="PROSITE" id="PS50929"/>
    </source>
</evidence>
<comment type="similarity">
    <text evidence="1">Belongs to the ABC transporter superfamily. ABCD family. Peroxisomal fatty acyl CoA transporter (TC 3.A.1.203) subfamily.</text>
</comment>
<keyword evidence="3 8" id="KW-0812">Transmembrane</keyword>
<dbReference type="SUPFAM" id="SSF52540">
    <property type="entry name" value="P-loop containing nucleoside triphosphate hydrolases"/>
    <property type="match status" value="1"/>
</dbReference>
<evidence type="ECO:0000256" key="4">
    <source>
        <dbReference type="ARBA" id="ARBA00022741"/>
    </source>
</evidence>
<evidence type="ECO:0000256" key="3">
    <source>
        <dbReference type="ARBA" id="ARBA00022692"/>
    </source>
</evidence>
<feature type="domain" description="ABC transporter" evidence="9">
    <location>
        <begin position="347"/>
        <end position="573"/>
    </location>
</feature>
<name>A0ABR2W8P9_9FUNG</name>
<evidence type="ECO:0000259" key="9">
    <source>
        <dbReference type="PROSITE" id="PS50893"/>
    </source>
</evidence>
<feature type="transmembrane region" description="Helical" evidence="8">
    <location>
        <begin position="232"/>
        <end position="252"/>
    </location>
</feature>
<evidence type="ECO:0000256" key="8">
    <source>
        <dbReference type="SAM" id="Phobius"/>
    </source>
</evidence>
<keyword evidence="4" id="KW-0547">Nucleotide-binding</keyword>
<dbReference type="Gene3D" id="3.40.50.300">
    <property type="entry name" value="P-loop containing nucleotide triphosphate hydrolases"/>
    <property type="match status" value="1"/>
</dbReference>
<comment type="caution">
    <text evidence="11">The sequence shown here is derived from an EMBL/GenBank/DDBJ whole genome shotgun (WGS) entry which is preliminary data.</text>
</comment>
<evidence type="ECO:0000256" key="5">
    <source>
        <dbReference type="ARBA" id="ARBA00022840"/>
    </source>
</evidence>
<feature type="domain" description="ABC transmembrane type-1" evidence="10">
    <location>
        <begin position="1"/>
        <end position="234"/>
    </location>
</feature>
<dbReference type="PROSITE" id="PS00211">
    <property type="entry name" value="ABC_TRANSPORTER_1"/>
    <property type="match status" value="1"/>
</dbReference>
<dbReference type="PANTHER" id="PTHR11384:SF69">
    <property type="entry name" value="PEROXISOMAL LONG-CHAIN FATTY ACID IMPORT PROTEIN 1"/>
    <property type="match status" value="1"/>
</dbReference>
<keyword evidence="12" id="KW-1185">Reference proteome</keyword>
<keyword evidence="5 11" id="KW-0067">ATP-binding</keyword>
<dbReference type="InterPro" id="IPR003439">
    <property type="entry name" value="ABC_transporter-like_ATP-bd"/>
</dbReference>
<protein>
    <submittedName>
        <fullName evidence="11">ATP-binding cassette long-chain fatty acid transporter pxa2</fullName>
    </submittedName>
</protein>
<dbReference type="InterPro" id="IPR017871">
    <property type="entry name" value="ABC_transporter-like_CS"/>
</dbReference>
<evidence type="ECO:0000256" key="2">
    <source>
        <dbReference type="ARBA" id="ARBA00022448"/>
    </source>
</evidence>
<evidence type="ECO:0000256" key="6">
    <source>
        <dbReference type="ARBA" id="ARBA00022989"/>
    </source>
</evidence>
<dbReference type="PROSITE" id="PS50929">
    <property type="entry name" value="ABC_TM1F"/>
    <property type="match status" value="1"/>
</dbReference>
<evidence type="ECO:0000256" key="1">
    <source>
        <dbReference type="ARBA" id="ARBA00008575"/>
    </source>
</evidence>
<evidence type="ECO:0000256" key="7">
    <source>
        <dbReference type="ARBA" id="ARBA00023136"/>
    </source>
</evidence>
<proteinExistence type="inferred from homology"/>
<dbReference type="SMART" id="SM00382">
    <property type="entry name" value="AAA"/>
    <property type="match status" value="1"/>
</dbReference>
<feature type="transmembrane region" description="Helical" evidence="8">
    <location>
        <begin position="39"/>
        <end position="58"/>
    </location>
</feature>
<dbReference type="CDD" id="cd03223">
    <property type="entry name" value="ABCD_peroxisomal_ALDP"/>
    <property type="match status" value="1"/>
</dbReference>
<keyword evidence="2" id="KW-0813">Transport</keyword>